<organism evidence="1 2">
    <name type="scientific">Cystobacter ferrugineus</name>
    <dbReference type="NCBI Taxonomy" id="83449"/>
    <lineage>
        <taxon>Bacteria</taxon>
        <taxon>Pseudomonadati</taxon>
        <taxon>Myxococcota</taxon>
        <taxon>Myxococcia</taxon>
        <taxon>Myxococcales</taxon>
        <taxon>Cystobacterineae</taxon>
        <taxon>Archangiaceae</taxon>
        <taxon>Cystobacter</taxon>
    </lineage>
</organism>
<name>A0A1L9AU19_9BACT</name>
<keyword evidence="2" id="KW-1185">Reference proteome</keyword>
<gene>
    <name evidence="1" type="ORF">BON30_48560</name>
</gene>
<protein>
    <submittedName>
        <fullName evidence="1">Uncharacterized protein</fullName>
    </submittedName>
</protein>
<dbReference type="AlphaFoldDB" id="A0A1L9AU19"/>
<accession>A0A1L9AU19</accession>
<evidence type="ECO:0000313" key="1">
    <source>
        <dbReference type="EMBL" id="OJH33482.1"/>
    </source>
</evidence>
<reference evidence="2" key="1">
    <citation type="submission" date="2016-11" db="EMBL/GenBank/DDBJ databases">
        <authorList>
            <person name="Shukria A."/>
            <person name="Stevens D.C."/>
        </authorList>
    </citation>
    <scope>NUCLEOTIDE SEQUENCE [LARGE SCALE GENOMIC DNA]</scope>
    <source>
        <strain evidence="2">Cbfe23</strain>
    </source>
</reference>
<evidence type="ECO:0000313" key="2">
    <source>
        <dbReference type="Proteomes" id="UP000182229"/>
    </source>
</evidence>
<dbReference type="Proteomes" id="UP000182229">
    <property type="component" value="Unassembled WGS sequence"/>
</dbReference>
<dbReference type="EMBL" id="MPIN01000036">
    <property type="protein sequence ID" value="OJH33482.1"/>
    <property type="molecule type" value="Genomic_DNA"/>
</dbReference>
<proteinExistence type="predicted"/>
<reference evidence="1 2" key="2">
    <citation type="submission" date="2016-12" db="EMBL/GenBank/DDBJ databases">
        <title>Draft Genome Sequence of Cystobacter ferrugineus Strain Cbfe23.</title>
        <authorList>
            <person name="Akbar S."/>
            <person name="Dowd S.E."/>
            <person name="Stevens D.C."/>
        </authorList>
    </citation>
    <scope>NUCLEOTIDE SEQUENCE [LARGE SCALE GENOMIC DNA]</scope>
    <source>
        <strain evidence="1 2">Cbfe23</strain>
    </source>
</reference>
<sequence length="795" mass="88833">MVGVLKDVRPKGFGFAQPLTGESRDDIFLNETRLATLGAAQERRPQALLLLGVIEKGDGKRSAVRARPLDLQDARTAALLWDRVLRGGSRGLDVERLRTLVPSFPVALPLLFVLFDEWPGDMGLLDPIVSLMPGSIWHEPALRPILHLAPSAARGEVFLDALRHDPEAALSLLVDWNAKRRLLKAAWLETLWRQLPARCATLVELAQSTGLSGEPEERLQWARRGIDLDVGDRATWWEWIANAAGELAAAPASRKNAPDAAMDDWTPLAFAPSYVVRALLRRWYPDIAAALRILESVTRWSHEQAAIRADALLKDLDAQDRELAEQWVPSPAPGEKTEPWVRAQMLTARAAEKWASRYLQSLGLGVRDVSIEQLQPSLKEWVKMDLQVDGRHGVDVKNCRRTVNGGMRSGRWKVKAFKEDAAGRKVTLCGVSSPYTRVEDDGTLSVSGRDSGAEYLVVLGVTYAAEVDQLLRSFRDVFDAYTPARTTLKEMPAWAWDYPAAHYRKRNDALIALRAAAGDGVSVLARRWHRELPPLLWSIWNVESPGFAQLDDQQRAFLRDLGEAWRKTQTGDAVPSSVPRLPWLYLFTLHAWLRWRRSGRPSDAGRLKALFTSCPEPSAETDEPFEKLHEAVDEDEQDGEVTKKPYLSTRTGGAPLAASIGIADPAHTLDHLLNALGVLDQHLPATEFQRIERFTFHPNGVLTGTYGDGKRRTLLAHCGGRLEKRGVEMECGHWPLTFGRNETCACSRLICHMCSCCTASGQPTCSHEVERKKRAREALSRLTSLRTWRRRSSRS</sequence>
<comment type="caution">
    <text evidence="1">The sequence shown here is derived from an EMBL/GenBank/DDBJ whole genome shotgun (WGS) entry which is preliminary data.</text>
</comment>